<dbReference type="PANTHER" id="PTHR42964">
    <property type="entry name" value="ENOYL-COA HYDRATASE"/>
    <property type="match status" value="1"/>
</dbReference>
<evidence type="ECO:0000256" key="1">
    <source>
        <dbReference type="ARBA" id="ARBA00005254"/>
    </source>
</evidence>
<name>A0A6N4V6X4_9MYCO</name>
<dbReference type="InterPro" id="IPR001753">
    <property type="entry name" value="Enoyl-CoA_hydra/iso"/>
</dbReference>
<comment type="similarity">
    <text evidence="1">Belongs to the enoyl-CoA hydratase/isomerase family.</text>
</comment>
<keyword evidence="3" id="KW-1185">Reference proteome</keyword>
<dbReference type="Pfam" id="PF00378">
    <property type="entry name" value="ECH_1"/>
    <property type="match status" value="1"/>
</dbReference>
<dbReference type="InterPro" id="IPR051683">
    <property type="entry name" value="Enoyl-CoA_Hydratase/Isomerase"/>
</dbReference>
<dbReference type="CDD" id="cd06558">
    <property type="entry name" value="crotonase-like"/>
    <property type="match status" value="1"/>
</dbReference>
<dbReference type="EMBL" id="AP022570">
    <property type="protein sequence ID" value="BBX51326.1"/>
    <property type="molecule type" value="Genomic_DNA"/>
</dbReference>
<dbReference type="KEGG" id="mpof:MPOR_23520"/>
<protein>
    <submittedName>
        <fullName evidence="2">Enoyl-CoA hydratase</fullName>
    </submittedName>
</protein>
<dbReference type="InterPro" id="IPR029045">
    <property type="entry name" value="ClpP/crotonase-like_dom_sf"/>
</dbReference>
<sequence length="250" mass="26313">MTAHLLSGDSLPAVQGLSFAQDGPVLTVRLDSPEGNLMTMDMCDALVEVLSAPPDSAHIMLITGAGDQFCMGRERTAATPEDLPAEVRRLVAVNEALTATRLVTVARVHGDAAGFGVGLAALCDVALATRAAQLGFPEVRIDLAPALVLAWLPRMVGRRAAFWLTASGAQVGGAEAVRIGLLNDVVDDSDALDTAVERTIAMLSAGQPRVHTEIKAMLNSVESLSQQQSYELASDRLVLGSLRRRHTAAP</sequence>
<accession>A0A6N4V6X4</accession>
<dbReference type="PANTHER" id="PTHR42964:SF1">
    <property type="entry name" value="POLYKETIDE BIOSYNTHESIS ENOYL-COA HYDRATASE PKSH-RELATED"/>
    <property type="match status" value="1"/>
</dbReference>
<gene>
    <name evidence="2" type="ORF">MPOR_23520</name>
</gene>
<evidence type="ECO:0000313" key="3">
    <source>
        <dbReference type="Proteomes" id="UP000466785"/>
    </source>
</evidence>
<organism evidence="2 3">
    <name type="scientific">Mycolicibacterium poriferae</name>
    <dbReference type="NCBI Taxonomy" id="39694"/>
    <lineage>
        <taxon>Bacteria</taxon>
        <taxon>Bacillati</taxon>
        <taxon>Actinomycetota</taxon>
        <taxon>Actinomycetes</taxon>
        <taxon>Mycobacteriales</taxon>
        <taxon>Mycobacteriaceae</taxon>
        <taxon>Mycolicibacterium</taxon>
    </lineage>
</organism>
<reference evidence="2 3" key="1">
    <citation type="journal article" date="2019" name="Emerg. Microbes Infect.">
        <title>Comprehensive subspecies identification of 175 nontuberculous mycobacteria species based on 7547 genomic profiles.</title>
        <authorList>
            <person name="Matsumoto Y."/>
            <person name="Kinjo T."/>
            <person name="Motooka D."/>
            <person name="Nabeya D."/>
            <person name="Jung N."/>
            <person name="Uechi K."/>
            <person name="Horii T."/>
            <person name="Iida T."/>
            <person name="Fujita J."/>
            <person name="Nakamura S."/>
        </authorList>
    </citation>
    <scope>NUCLEOTIDE SEQUENCE [LARGE SCALE GENOMIC DNA]</scope>
    <source>
        <strain evidence="2 3">JCM 12603</strain>
    </source>
</reference>
<dbReference type="SUPFAM" id="SSF52096">
    <property type="entry name" value="ClpP/crotonase"/>
    <property type="match status" value="1"/>
</dbReference>
<dbReference type="Gene3D" id="3.90.226.10">
    <property type="entry name" value="2-enoyl-CoA Hydratase, Chain A, domain 1"/>
    <property type="match status" value="1"/>
</dbReference>
<dbReference type="Proteomes" id="UP000466785">
    <property type="component" value="Chromosome"/>
</dbReference>
<evidence type="ECO:0000313" key="2">
    <source>
        <dbReference type="EMBL" id="BBX51326.1"/>
    </source>
</evidence>
<dbReference type="RefSeq" id="WP_163673893.1">
    <property type="nucleotide sequence ID" value="NZ_AP022570.1"/>
</dbReference>
<proteinExistence type="inferred from homology"/>
<dbReference type="GO" id="GO:0003824">
    <property type="term" value="F:catalytic activity"/>
    <property type="evidence" value="ECO:0007669"/>
    <property type="project" value="UniProtKB-ARBA"/>
</dbReference>
<dbReference type="AlphaFoldDB" id="A0A6N4V6X4"/>